<reference evidence="5" key="1">
    <citation type="submission" date="2003-08" db="EMBL/GenBank/DDBJ databases">
        <authorList>
            <person name="Birren B."/>
            <person name="Nusbaum C."/>
            <person name="Abebe A."/>
            <person name="Abouelleil A."/>
            <person name="Adekoya E."/>
            <person name="Ait-zahra M."/>
            <person name="Allen N."/>
            <person name="Allen T."/>
            <person name="An P."/>
            <person name="Anderson M."/>
            <person name="Anderson S."/>
            <person name="Arachchi H."/>
            <person name="Armbruster J."/>
            <person name="Bachantsang P."/>
            <person name="Baldwin J."/>
            <person name="Barry A."/>
            <person name="Bayul T."/>
            <person name="Blitshsteyn B."/>
            <person name="Bloom T."/>
            <person name="Blye J."/>
            <person name="Boguslavskiy L."/>
            <person name="Borowsky M."/>
            <person name="Boukhgalter B."/>
            <person name="Brunache A."/>
            <person name="Butler J."/>
            <person name="Calixte N."/>
            <person name="Calvo S."/>
            <person name="Camarata J."/>
            <person name="Campo K."/>
            <person name="Chang J."/>
            <person name="Cheshatsang Y."/>
            <person name="Citroen M."/>
            <person name="Collymore A."/>
            <person name="Considine T."/>
            <person name="Cook A."/>
            <person name="Cooke P."/>
            <person name="Corum B."/>
            <person name="Cuomo C."/>
            <person name="David R."/>
            <person name="Dawoe T."/>
            <person name="Degray S."/>
            <person name="Dodge S."/>
            <person name="Dooley K."/>
            <person name="Dorje P."/>
            <person name="Dorjee K."/>
            <person name="Dorris L."/>
            <person name="Duffey N."/>
            <person name="Dupes A."/>
            <person name="Elkins T."/>
            <person name="Engels R."/>
            <person name="Erickson J."/>
            <person name="Farina A."/>
            <person name="Faro S."/>
            <person name="Ferreira P."/>
            <person name="Fischer H."/>
            <person name="Fitzgerald M."/>
            <person name="Foley K."/>
            <person name="Gage D."/>
            <person name="Galagan J."/>
            <person name="Gearin G."/>
            <person name="Gnerre S."/>
            <person name="Gnirke A."/>
            <person name="Goyette A."/>
            <person name="Graham J."/>
            <person name="Grandbois E."/>
            <person name="Gyaltsen K."/>
            <person name="Hafez N."/>
            <person name="Hagopian D."/>
            <person name="Hagos B."/>
            <person name="Hall J."/>
            <person name="Hatcher B."/>
            <person name="Heller A."/>
            <person name="Higgins H."/>
            <person name="Honan T."/>
            <person name="Horn A."/>
            <person name="Houde N."/>
            <person name="Hughes L."/>
            <person name="Hulme W."/>
            <person name="Husby E."/>
            <person name="Iliev I."/>
            <person name="Jaffe D."/>
            <person name="Jones C."/>
            <person name="Kamal M."/>
            <person name="Kamat A."/>
            <person name="Kamvysselis M."/>
            <person name="Karlsson E."/>
            <person name="Kells C."/>
            <person name="Kieu A."/>
            <person name="Kisner P."/>
            <person name="Kodira C."/>
            <person name="Kulbokas E."/>
            <person name="Labutti K."/>
            <person name="Lama D."/>
            <person name="Landers T."/>
            <person name="Leger J."/>
            <person name="Levine S."/>
            <person name="Lewis D."/>
            <person name="Lewis T."/>
            <person name="Lindblad-toh K."/>
            <person name="Liu X."/>
            <person name="Lokyitsang T."/>
            <person name="Lokyitsang Y."/>
            <person name="Lucien O."/>
            <person name="Lui A."/>
            <person name="Ma L.J."/>
            <person name="Mabbitt R."/>
            <person name="Macdonald J."/>
            <person name="Maclean C."/>
            <person name="Major J."/>
            <person name="Manning J."/>
            <person name="Marabella R."/>
            <person name="Maru K."/>
            <person name="Matthews C."/>
            <person name="Mauceli E."/>
            <person name="Mccarthy M."/>
            <person name="Mcdonough S."/>
            <person name="Mcghee T."/>
            <person name="Meldrim J."/>
            <person name="Meneus L."/>
            <person name="Mesirov J."/>
            <person name="Mihalev A."/>
            <person name="Mihova T."/>
            <person name="Mikkelsen T."/>
            <person name="Mlenga V."/>
            <person name="Moru K."/>
            <person name="Mozes J."/>
            <person name="Mulrain L."/>
            <person name="Munson G."/>
            <person name="Naylor J."/>
            <person name="Newes C."/>
            <person name="Nguyen C."/>
            <person name="Nguyen N."/>
            <person name="Nguyen T."/>
            <person name="Nicol R."/>
            <person name="Nielsen C."/>
            <person name="Nizzari M."/>
            <person name="Norbu C."/>
            <person name="Norbu N."/>
            <person name="O'donnell P."/>
            <person name="Okoawo O."/>
            <person name="O'leary S."/>
            <person name="Omotosho B."/>
            <person name="O'neill K."/>
            <person name="Osman S."/>
            <person name="Parker S."/>
            <person name="Perrin D."/>
            <person name="Phunkhang P."/>
            <person name="Piqani B."/>
            <person name="Purcell S."/>
            <person name="Rachupka T."/>
            <person name="Ramasamy U."/>
            <person name="Rameau R."/>
            <person name="Ray V."/>
            <person name="Raymond C."/>
            <person name="Retta R."/>
            <person name="Richardson S."/>
            <person name="Rise C."/>
            <person name="Rodriguez J."/>
            <person name="Rogers J."/>
            <person name="Rogov P."/>
            <person name="Rutman M."/>
            <person name="Schupbach R."/>
            <person name="Seaman C."/>
            <person name="Settipalli S."/>
            <person name="Sharpe T."/>
            <person name="Sheridan J."/>
            <person name="Sherpa N."/>
            <person name="Shi J."/>
            <person name="Smirnov S."/>
            <person name="Smith C."/>
            <person name="Sougnez C."/>
            <person name="Spencer B."/>
            <person name="Stalker J."/>
            <person name="Stange-thomann N."/>
            <person name="Stavropoulos S."/>
            <person name="Stetson K."/>
            <person name="Stone C."/>
            <person name="Stone S."/>
            <person name="Stubbs M."/>
            <person name="Talamas J."/>
            <person name="Tchuinga P."/>
            <person name="Tenzing P."/>
            <person name="Tesfaye S."/>
            <person name="Theodore J."/>
            <person name="Thoulutsang Y."/>
            <person name="Topham K."/>
            <person name="Towey S."/>
            <person name="Tsamla T."/>
            <person name="Tsomo N."/>
            <person name="Vallee D."/>
            <person name="Vassiliev H."/>
            <person name="Venkataraman V."/>
            <person name="Vinson J."/>
            <person name="Vo A."/>
            <person name="Wade C."/>
            <person name="Wang S."/>
            <person name="Wangchuk T."/>
            <person name="Wangdi T."/>
            <person name="Whittaker C."/>
            <person name="Wilkinson J."/>
            <person name="Wu Y."/>
            <person name="Wyman D."/>
            <person name="Yadav S."/>
            <person name="Yang S."/>
            <person name="Yang X."/>
            <person name="Yeager S."/>
            <person name="Yee E."/>
            <person name="Young G."/>
            <person name="Zainoun J."/>
            <person name="Zembeck L."/>
            <person name="Zimmer A."/>
            <person name="Zody M."/>
            <person name="Lander E."/>
        </authorList>
    </citation>
    <scope>NUCLEOTIDE SEQUENCE [LARGE SCALE GENOMIC DNA]</scope>
</reference>
<proteinExistence type="predicted"/>
<evidence type="ECO:0000313" key="5">
    <source>
        <dbReference type="Proteomes" id="UP000007875"/>
    </source>
</evidence>
<organism evidence="4 5">
    <name type="scientific">Ciona savignyi</name>
    <name type="common">Pacific transparent sea squirt</name>
    <dbReference type="NCBI Taxonomy" id="51511"/>
    <lineage>
        <taxon>Eukaryota</taxon>
        <taxon>Metazoa</taxon>
        <taxon>Chordata</taxon>
        <taxon>Tunicata</taxon>
        <taxon>Ascidiacea</taxon>
        <taxon>Phlebobranchia</taxon>
        <taxon>Cionidae</taxon>
        <taxon>Ciona</taxon>
    </lineage>
</organism>
<reference evidence="4" key="2">
    <citation type="submission" date="2025-08" db="UniProtKB">
        <authorList>
            <consortium name="Ensembl"/>
        </authorList>
    </citation>
    <scope>IDENTIFICATION</scope>
</reference>
<feature type="domain" description="BAR" evidence="3">
    <location>
        <begin position="6"/>
        <end position="171"/>
    </location>
</feature>
<dbReference type="Proteomes" id="UP000007875">
    <property type="component" value="Unassembled WGS sequence"/>
</dbReference>
<dbReference type="GO" id="GO:0010008">
    <property type="term" value="C:endosome membrane"/>
    <property type="evidence" value="ECO:0007669"/>
    <property type="project" value="TreeGrafter"/>
</dbReference>
<accession>H2YWN3</accession>
<dbReference type="OMA" id="HTQLVDN"/>
<dbReference type="PANTHER" id="PTHR46415">
    <property type="entry name" value="ADAPTOR PROTEIN, PHOSPHOTYROSINE INTERACTION, PH DOMAIN AND LEUCINE ZIPPER-CONTAINING 2"/>
    <property type="match status" value="1"/>
</dbReference>
<sequence length="174" mass="19739">MSSNLLRLEDCLEDSPQTRALIGVYERDCELLFNYSKGLNAACTRVANAQNELTLATQELSQKLKDYEHTKFSLSTDDDMISSTLQQLIPNVDEISSYNTVLHTQLVDNMAYHAKTFIETDLVECHRLKSSFYSGDKHHEEAAAKLARVSKKKPSEKGWQEATDQTYASKKRIS</sequence>
<feature type="coiled-coil region" evidence="1">
    <location>
        <begin position="39"/>
        <end position="66"/>
    </location>
</feature>
<keyword evidence="5" id="KW-1185">Reference proteome</keyword>
<evidence type="ECO:0000259" key="3">
    <source>
        <dbReference type="Pfam" id="PF16746"/>
    </source>
</evidence>
<dbReference type="GO" id="GO:0023052">
    <property type="term" value="P:signaling"/>
    <property type="evidence" value="ECO:0007669"/>
    <property type="project" value="TreeGrafter"/>
</dbReference>
<dbReference type="HOGENOM" id="CLU_1539482_0_0_1"/>
<evidence type="ECO:0000256" key="2">
    <source>
        <dbReference type="SAM" id="MobiDB-lite"/>
    </source>
</evidence>
<dbReference type="Ensembl" id="ENSCSAVT00000009862.1">
    <property type="protein sequence ID" value="ENSCSAVP00000009744.1"/>
    <property type="gene ID" value="ENSCSAVG00000005716.1"/>
</dbReference>
<evidence type="ECO:0000313" key="4">
    <source>
        <dbReference type="Ensembl" id="ENSCSAVP00000009744.1"/>
    </source>
</evidence>
<dbReference type="AlphaFoldDB" id="H2YWN3"/>
<dbReference type="SUPFAM" id="SSF103657">
    <property type="entry name" value="BAR/IMD domain-like"/>
    <property type="match status" value="1"/>
</dbReference>
<keyword evidence="1" id="KW-0175">Coiled coil</keyword>
<dbReference type="PANTHER" id="PTHR46415:SF2">
    <property type="entry name" value="BETA, PUTATIVE-RELATED"/>
    <property type="match status" value="1"/>
</dbReference>
<dbReference type="Gene3D" id="1.20.1270.60">
    <property type="entry name" value="Arfaptin homology (AH) domain/BAR domain"/>
    <property type="match status" value="1"/>
</dbReference>
<evidence type="ECO:0000256" key="1">
    <source>
        <dbReference type="SAM" id="Coils"/>
    </source>
</evidence>
<dbReference type="InterPro" id="IPR027267">
    <property type="entry name" value="AH/BAR_dom_sf"/>
</dbReference>
<dbReference type="GeneTree" id="ENSGT00940000156624"/>
<reference evidence="4" key="3">
    <citation type="submission" date="2025-09" db="UniProtKB">
        <authorList>
            <consortium name="Ensembl"/>
        </authorList>
    </citation>
    <scope>IDENTIFICATION</scope>
</reference>
<name>H2YWN3_CIOSA</name>
<protein>
    <recommendedName>
        <fullName evidence="3">BAR domain-containing protein</fullName>
    </recommendedName>
</protein>
<dbReference type="InParanoid" id="H2YWN3"/>
<dbReference type="eggNOG" id="KOG0521">
    <property type="taxonomic scope" value="Eukaryota"/>
</dbReference>
<dbReference type="STRING" id="51511.ENSCSAVP00000009744"/>
<dbReference type="Pfam" id="PF16746">
    <property type="entry name" value="BAR_3"/>
    <property type="match status" value="1"/>
</dbReference>
<dbReference type="InterPro" id="IPR004148">
    <property type="entry name" value="BAR_dom"/>
</dbReference>
<feature type="region of interest" description="Disordered" evidence="2">
    <location>
        <begin position="144"/>
        <end position="174"/>
    </location>
</feature>
<dbReference type="InterPro" id="IPR047181">
    <property type="entry name" value="DP13A/B"/>
</dbReference>